<feature type="domain" description="Nucleoplasmin-like" evidence="1">
    <location>
        <begin position="8"/>
        <end position="83"/>
    </location>
</feature>
<reference evidence="2 3" key="1">
    <citation type="submission" date="2019-03" db="EMBL/GenBank/DDBJ databases">
        <title>Single cell metagenomics reveals metabolic interactions within the superorganism composed of flagellate Streblomastix strix and complex community of Bacteroidetes bacteria on its surface.</title>
        <authorList>
            <person name="Treitli S.C."/>
            <person name="Kolisko M."/>
            <person name="Husnik F."/>
            <person name="Keeling P."/>
            <person name="Hampl V."/>
        </authorList>
    </citation>
    <scope>NUCLEOTIDE SEQUENCE [LARGE SCALE GENOMIC DNA]</scope>
    <source>
        <strain evidence="2">ST1C</strain>
    </source>
</reference>
<dbReference type="EMBL" id="SNRW01004678">
    <property type="protein sequence ID" value="KAA6386720.1"/>
    <property type="molecule type" value="Genomic_DNA"/>
</dbReference>
<dbReference type="Proteomes" id="UP000324800">
    <property type="component" value="Unassembled WGS sequence"/>
</dbReference>
<dbReference type="InterPro" id="IPR041232">
    <property type="entry name" value="NPL"/>
</dbReference>
<protein>
    <recommendedName>
        <fullName evidence="1">Nucleoplasmin-like domain-containing protein</fullName>
    </recommendedName>
</protein>
<proteinExistence type="predicted"/>
<comment type="caution">
    <text evidence="2">The sequence shown here is derived from an EMBL/GenBank/DDBJ whole genome shotgun (WGS) entry which is preliminary data.</text>
</comment>
<dbReference type="AlphaFoldDB" id="A0A5J4VW84"/>
<evidence type="ECO:0000313" key="3">
    <source>
        <dbReference type="Proteomes" id="UP000324800"/>
    </source>
</evidence>
<evidence type="ECO:0000259" key="1">
    <source>
        <dbReference type="Pfam" id="PF17800"/>
    </source>
</evidence>
<gene>
    <name evidence="2" type="ORF">EZS28_017754</name>
</gene>
<name>A0A5J4VW84_9EUKA</name>
<accession>A0A5J4VW84</accession>
<organism evidence="2 3">
    <name type="scientific">Streblomastix strix</name>
    <dbReference type="NCBI Taxonomy" id="222440"/>
    <lineage>
        <taxon>Eukaryota</taxon>
        <taxon>Metamonada</taxon>
        <taxon>Preaxostyla</taxon>
        <taxon>Oxymonadida</taxon>
        <taxon>Streblomastigidae</taxon>
        <taxon>Streblomastix</taxon>
    </lineage>
</organism>
<sequence>MYVALYSFFGEIAKKGTSTERIIADNECAHLTQCCLTGTGSGFAHLSVVKDSAKFPICHLGGGAPTSVTVNYVFFPDETVVFYA</sequence>
<feature type="non-terminal residue" evidence="2">
    <location>
        <position position="84"/>
    </location>
</feature>
<evidence type="ECO:0000313" key="2">
    <source>
        <dbReference type="EMBL" id="KAA6386720.1"/>
    </source>
</evidence>
<dbReference type="Pfam" id="PF17800">
    <property type="entry name" value="NPL"/>
    <property type="match status" value="1"/>
</dbReference>